<dbReference type="InterPro" id="IPR035892">
    <property type="entry name" value="C2_domain_sf"/>
</dbReference>
<proteinExistence type="predicted"/>
<evidence type="ECO:0000313" key="1">
    <source>
        <dbReference type="EnsemblMetazoa" id="GPAI028250-PA"/>
    </source>
</evidence>
<dbReference type="AlphaFoldDB" id="A0A1A9ZXK3"/>
<dbReference type="Proteomes" id="UP000092445">
    <property type="component" value="Unassembled WGS sequence"/>
</dbReference>
<name>A0A1A9ZXK3_GLOPL</name>
<evidence type="ECO:0000313" key="2">
    <source>
        <dbReference type="Proteomes" id="UP000092445"/>
    </source>
</evidence>
<protein>
    <submittedName>
        <fullName evidence="1">Uncharacterized protein</fullName>
    </submittedName>
</protein>
<keyword evidence="2" id="KW-1185">Reference proteome</keyword>
<dbReference type="STRING" id="7398.A0A1A9ZXK3"/>
<dbReference type="EnsemblMetazoa" id="GPAI028250-RA">
    <property type="protein sequence ID" value="GPAI028250-PA"/>
    <property type="gene ID" value="GPAI028250"/>
</dbReference>
<reference evidence="1" key="2">
    <citation type="submission" date="2020-05" db="UniProtKB">
        <authorList>
            <consortium name="EnsemblMetazoa"/>
        </authorList>
    </citation>
    <scope>IDENTIFICATION</scope>
    <source>
        <strain evidence="1">IAEA</strain>
    </source>
</reference>
<dbReference type="VEuPathDB" id="VectorBase:GPAI028250"/>
<reference evidence="2" key="1">
    <citation type="submission" date="2014-03" db="EMBL/GenBank/DDBJ databases">
        <authorList>
            <person name="Aksoy S."/>
            <person name="Warren W."/>
            <person name="Wilson R.K."/>
        </authorList>
    </citation>
    <scope>NUCLEOTIDE SEQUENCE [LARGE SCALE GENOMIC DNA]</scope>
    <source>
        <strain evidence="2">IAEA</strain>
    </source>
</reference>
<organism evidence="1 2">
    <name type="scientific">Glossina pallidipes</name>
    <name type="common">Tsetse fly</name>
    <dbReference type="NCBI Taxonomy" id="7398"/>
    <lineage>
        <taxon>Eukaryota</taxon>
        <taxon>Metazoa</taxon>
        <taxon>Ecdysozoa</taxon>
        <taxon>Arthropoda</taxon>
        <taxon>Hexapoda</taxon>
        <taxon>Insecta</taxon>
        <taxon>Pterygota</taxon>
        <taxon>Neoptera</taxon>
        <taxon>Endopterygota</taxon>
        <taxon>Diptera</taxon>
        <taxon>Brachycera</taxon>
        <taxon>Muscomorpha</taxon>
        <taxon>Hippoboscoidea</taxon>
        <taxon>Glossinidae</taxon>
        <taxon>Glossina</taxon>
    </lineage>
</organism>
<dbReference type="Gene3D" id="2.60.40.150">
    <property type="entry name" value="C2 domain"/>
    <property type="match status" value="1"/>
</dbReference>
<sequence>MQKNCAQLNSMLVEPVHTEPIHIDTVPSGHLLCDERVGTCEEVDMLGLLDDAMRKRLLCIHEIDLRISAYEDCSIFIGRKVLPAIGLHPGFRYLNVRNELGRPLISTSHFPLNSLIEHRIPDDIPNLVEALANPVVYQNELKKHGKQFPITFIAAA</sequence>
<accession>A0A1A9ZXK3</accession>